<keyword evidence="1" id="KW-0540">Nuclease</keyword>
<dbReference type="SMART" id="SM00479">
    <property type="entry name" value="EXOIII"/>
    <property type="match status" value="1"/>
</dbReference>
<dbReference type="PANTHER" id="PTHR30231:SF4">
    <property type="entry name" value="PROTEIN NEN2"/>
    <property type="match status" value="1"/>
</dbReference>
<name>A0A511V239_9BACL</name>
<dbReference type="FunFam" id="3.30.420.10:FF:000045">
    <property type="entry name" value="3'-5' exonuclease DinG"/>
    <property type="match status" value="1"/>
</dbReference>
<evidence type="ECO:0000259" key="4">
    <source>
        <dbReference type="SMART" id="SM00479"/>
    </source>
</evidence>
<evidence type="ECO:0000313" key="5">
    <source>
        <dbReference type="EMBL" id="GEN32976.1"/>
    </source>
</evidence>
<dbReference type="SUPFAM" id="SSF53098">
    <property type="entry name" value="Ribonuclease H-like"/>
    <property type="match status" value="1"/>
</dbReference>
<accession>A0A511V239</accession>
<dbReference type="GO" id="GO:0008408">
    <property type="term" value="F:3'-5' exonuclease activity"/>
    <property type="evidence" value="ECO:0007669"/>
    <property type="project" value="TreeGrafter"/>
</dbReference>
<protein>
    <recommendedName>
        <fullName evidence="4">Exonuclease domain-containing protein</fullName>
    </recommendedName>
</protein>
<dbReference type="InterPro" id="IPR036397">
    <property type="entry name" value="RNaseH_sf"/>
</dbReference>
<proteinExistence type="predicted"/>
<organism evidence="5 6">
    <name type="scientific">Aneurinibacillus danicus</name>
    <dbReference type="NCBI Taxonomy" id="267746"/>
    <lineage>
        <taxon>Bacteria</taxon>
        <taxon>Bacillati</taxon>
        <taxon>Bacillota</taxon>
        <taxon>Bacilli</taxon>
        <taxon>Bacillales</taxon>
        <taxon>Paenibacillaceae</taxon>
        <taxon>Aneurinibacillus group</taxon>
        <taxon>Aneurinibacillus</taxon>
    </lineage>
</organism>
<evidence type="ECO:0000256" key="2">
    <source>
        <dbReference type="ARBA" id="ARBA00022801"/>
    </source>
</evidence>
<dbReference type="GO" id="GO:0003676">
    <property type="term" value="F:nucleic acid binding"/>
    <property type="evidence" value="ECO:0007669"/>
    <property type="project" value="InterPro"/>
</dbReference>
<sequence>MKEQSGFFARISQLLARGVGKQQMNMFYGQRGSDLRQEAWMRSILKESQRHSAFLQTPLRGLTYTSLDIETTGFHPEHGDEILSIAAVRVNGNRLLETERFSTYVHSTIPIPPHITELTGITEEEVGNAPPLDKVFASLEAFIGSSIVLGYYIGHELKFFNHFLWRTARRRFGYRTLEMKKVAECLYPELGAYGMEEVLEKAGIQIENRHHALSDAQMTAKLWIVMQEQLEAAGVETLEQLYAHLANGQRR</sequence>
<dbReference type="InterPro" id="IPR012337">
    <property type="entry name" value="RNaseH-like_sf"/>
</dbReference>
<reference evidence="5 6" key="1">
    <citation type="submission" date="2019-07" db="EMBL/GenBank/DDBJ databases">
        <title>Whole genome shotgun sequence of Aneurinibacillus danicus NBRC 102444.</title>
        <authorList>
            <person name="Hosoyama A."/>
            <person name="Uohara A."/>
            <person name="Ohji S."/>
            <person name="Ichikawa N."/>
        </authorList>
    </citation>
    <scope>NUCLEOTIDE SEQUENCE [LARGE SCALE GENOMIC DNA]</scope>
    <source>
        <strain evidence="5 6">NBRC 102444</strain>
    </source>
</reference>
<evidence type="ECO:0000256" key="1">
    <source>
        <dbReference type="ARBA" id="ARBA00022722"/>
    </source>
</evidence>
<evidence type="ECO:0000256" key="3">
    <source>
        <dbReference type="ARBA" id="ARBA00022839"/>
    </source>
</evidence>
<feature type="domain" description="Exonuclease" evidence="4">
    <location>
        <begin position="63"/>
        <end position="232"/>
    </location>
</feature>
<comment type="caution">
    <text evidence="5">The sequence shown here is derived from an EMBL/GenBank/DDBJ whole genome shotgun (WGS) entry which is preliminary data.</text>
</comment>
<dbReference type="InterPro" id="IPR013520">
    <property type="entry name" value="Ribonucl_H"/>
</dbReference>
<dbReference type="Gene3D" id="3.30.420.10">
    <property type="entry name" value="Ribonuclease H-like superfamily/Ribonuclease H"/>
    <property type="match status" value="1"/>
</dbReference>
<keyword evidence="2" id="KW-0378">Hydrolase</keyword>
<dbReference type="CDD" id="cd06127">
    <property type="entry name" value="DEDDh"/>
    <property type="match status" value="1"/>
</dbReference>
<keyword evidence="3" id="KW-0269">Exonuclease</keyword>
<dbReference type="OrthoDB" id="9804290at2"/>
<keyword evidence="6" id="KW-1185">Reference proteome</keyword>
<gene>
    <name evidence="5" type="ORF">ADA01nite_04360</name>
</gene>
<dbReference type="AlphaFoldDB" id="A0A511V239"/>
<dbReference type="Proteomes" id="UP000321157">
    <property type="component" value="Unassembled WGS sequence"/>
</dbReference>
<dbReference type="RefSeq" id="WP_146808277.1">
    <property type="nucleotide sequence ID" value="NZ_BJXX01000019.1"/>
</dbReference>
<dbReference type="Pfam" id="PF00929">
    <property type="entry name" value="RNase_T"/>
    <property type="match status" value="1"/>
</dbReference>
<dbReference type="EMBL" id="BJXX01000019">
    <property type="protein sequence ID" value="GEN32976.1"/>
    <property type="molecule type" value="Genomic_DNA"/>
</dbReference>
<evidence type="ECO:0000313" key="6">
    <source>
        <dbReference type="Proteomes" id="UP000321157"/>
    </source>
</evidence>
<dbReference type="PANTHER" id="PTHR30231">
    <property type="entry name" value="DNA POLYMERASE III SUBUNIT EPSILON"/>
    <property type="match status" value="1"/>
</dbReference>